<evidence type="ECO:0000313" key="3">
    <source>
        <dbReference type="Proteomes" id="UP000005240"/>
    </source>
</evidence>
<dbReference type="Proteomes" id="UP000005240">
    <property type="component" value="Unassembled WGS sequence"/>
</dbReference>
<dbReference type="AlphaFoldDB" id="A0A180GMN9"/>
<dbReference type="EnsemblFungi" id="PTTG_27384-t43_2">
    <property type="protein sequence ID" value="PTTG_27384-t43_2-p1"/>
    <property type="gene ID" value="PTTG_27384"/>
</dbReference>
<keyword evidence="3" id="KW-1185">Reference proteome</keyword>
<dbReference type="EMBL" id="ADAS02000053">
    <property type="protein sequence ID" value="OAV93193.1"/>
    <property type="molecule type" value="Genomic_DNA"/>
</dbReference>
<organism evidence="1">
    <name type="scientific">Puccinia triticina (isolate 1-1 / race 1 (BBBD))</name>
    <name type="common">Brown leaf rust fungus</name>
    <dbReference type="NCBI Taxonomy" id="630390"/>
    <lineage>
        <taxon>Eukaryota</taxon>
        <taxon>Fungi</taxon>
        <taxon>Dikarya</taxon>
        <taxon>Basidiomycota</taxon>
        <taxon>Pucciniomycotina</taxon>
        <taxon>Pucciniomycetes</taxon>
        <taxon>Pucciniales</taxon>
        <taxon>Pucciniaceae</taxon>
        <taxon>Puccinia</taxon>
    </lineage>
</organism>
<dbReference type="VEuPathDB" id="FungiDB:PTTG_27384"/>
<reference evidence="2" key="4">
    <citation type="submission" date="2025-05" db="UniProtKB">
        <authorList>
            <consortium name="EnsemblFungi"/>
        </authorList>
    </citation>
    <scope>IDENTIFICATION</scope>
    <source>
        <strain evidence="2">isolate 1-1 / race 1 (BBBD)</strain>
    </source>
</reference>
<reference evidence="2 3" key="3">
    <citation type="journal article" date="2017" name="G3 (Bethesda)">
        <title>Comparative analysis highlights variable genome content of wheat rusts and divergence of the mating loci.</title>
        <authorList>
            <person name="Cuomo C.A."/>
            <person name="Bakkeren G."/>
            <person name="Khalil H.B."/>
            <person name="Panwar V."/>
            <person name="Joly D."/>
            <person name="Linning R."/>
            <person name="Sakthikumar S."/>
            <person name="Song X."/>
            <person name="Adiconis X."/>
            <person name="Fan L."/>
            <person name="Goldberg J.M."/>
            <person name="Levin J.Z."/>
            <person name="Young S."/>
            <person name="Zeng Q."/>
            <person name="Anikster Y."/>
            <person name="Bruce M."/>
            <person name="Wang M."/>
            <person name="Yin C."/>
            <person name="McCallum B."/>
            <person name="Szabo L.J."/>
            <person name="Hulbert S."/>
            <person name="Chen X."/>
            <person name="Fellers J.P."/>
        </authorList>
    </citation>
    <scope>NUCLEOTIDE SEQUENCE</scope>
    <source>
        <strain evidence="2">isolate 1-1 / race 1 (BBBD)</strain>
        <strain evidence="3">Isolate 1-1 / race 1 (BBBD)</strain>
    </source>
</reference>
<proteinExistence type="predicted"/>
<evidence type="ECO:0000313" key="2">
    <source>
        <dbReference type="EnsemblFungi" id="PTTG_27384-t43_1-p1"/>
    </source>
</evidence>
<name>A0A180GMN9_PUCT1</name>
<sequence length="118" mass="13491">MKEMTDPNYYIQVTIFDKVVVAGRKKYIMTFCIKHLIRFTKEEQMEGLAEWAKWGTELPIIVTDSGFKCYVGGDCDVGVDCLVRRCQGGSLKLTVSSRVAEYQPCPWPPLPKDHGWKI</sequence>
<dbReference type="EnsemblFungi" id="PTTG_27384-t43_1">
    <property type="protein sequence ID" value="PTTG_27384-t43_1-p1"/>
    <property type="gene ID" value="PTTG_27384"/>
</dbReference>
<accession>A0A180GMN9</accession>
<dbReference type="OrthoDB" id="2497753at2759"/>
<gene>
    <name evidence="1" type="ORF">PTTG_27384</name>
</gene>
<protein>
    <submittedName>
        <fullName evidence="1 2">Uncharacterized protein</fullName>
    </submittedName>
</protein>
<evidence type="ECO:0000313" key="1">
    <source>
        <dbReference type="EMBL" id="OAV93193.1"/>
    </source>
</evidence>
<reference evidence="1" key="1">
    <citation type="submission" date="2009-11" db="EMBL/GenBank/DDBJ databases">
        <authorList>
            <consortium name="The Broad Institute Genome Sequencing Platform"/>
            <person name="Ward D."/>
            <person name="Feldgarden M."/>
            <person name="Earl A."/>
            <person name="Young S.K."/>
            <person name="Zeng Q."/>
            <person name="Koehrsen M."/>
            <person name="Alvarado L."/>
            <person name="Berlin A."/>
            <person name="Bochicchio J."/>
            <person name="Borenstein D."/>
            <person name="Chapman S.B."/>
            <person name="Chen Z."/>
            <person name="Engels R."/>
            <person name="Freedman E."/>
            <person name="Gellesch M."/>
            <person name="Goldberg J."/>
            <person name="Griggs A."/>
            <person name="Gujja S."/>
            <person name="Heilman E."/>
            <person name="Heiman D."/>
            <person name="Hepburn T."/>
            <person name="Howarth C."/>
            <person name="Jen D."/>
            <person name="Larson L."/>
            <person name="Lewis B."/>
            <person name="Mehta T."/>
            <person name="Park D."/>
            <person name="Pearson M."/>
            <person name="Roberts A."/>
            <person name="Saif S."/>
            <person name="Shea T."/>
            <person name="Shenoy N."/>
            <person name="Sisk P."/>
            <person name="Stolte C."/>
            <person name="Sykes S."/>
            <person name="Thomson T."/>
            <person name="Walk T."/>
            <person name="White J."/>
            <person name="Yandava C."/>
            <person name="Izard J."/>
            <person name="Baranova O.V."/>
            <person name="Blanton J.M."/>
            <person name="Tanner A.C."/>
            <person name="Dewhirst F.E."/>
            <person name="Haas B."/>
            <person name="Nusbaum C."/>
            <person name="Birren B."/>
        </authorList>
    </citation>
    <scope>NUCLEOTIDE SEQUENCE [LARGE SCALE GENOMIC DNA]</scope>
    <source>
        <strain evidence="1">1-1 BBBD Race 1</strain>
    </source>
</reference>
<reference evidence="1" key="2">
    <citation type="submission" date="2016-05" db="EMBL/GenBank/DDBJ databases">
        <title>Comparative analysis highlights variable genome content of wheat rusts and divergence of the mating loci.</title>
        <authorList>
            <person name="Cuomo C.A."/>
            <person name="Bakkeren G."/>
            <person name="Szabo L."/>
            <person name="Khalil H."/>
            <person name="Joly D."/>
            <person name="Goldberg J."/>
            <person name="Young S."/>
            <person name="Zeng Q."/>
            <person name="Fellers J."/>
        </authorList>
    </citation>
    <scope>NUCLEOTIDE SEQUENCE [LARGE SCALE GENOMIC DNA]</scope>
    <source>
        <strain evidence="1">1-1 BBBD Race 1</strain>
    </source>
</reference>
<dbReference type="EMBL" id="ADAS02000053">
    <property type="protein sequence ID" value="OAV93194.1"/>
    <property type="molecule type" value="Genomic_DNA"/>
</dbReference>